<proteinExistence type="predicted"/>
<accession>A0ABP1H7P9</accession>
<organism evidence="1 3">
    <name type="scientific">Hexamita inflata</name>
    <dbReference type="NCBI Taxonomy" id="28002"/>
    <lineage>
        <taxon>Eukaryota</taxon>
        <taxon>Metamonada</taxon>
        <taxon>Diplomonadida</taxon>
        <taxon>Hexamitidae</taxon>
        <taxon>Hexamitinae</taxon>
        <taxon>Hexamita</taxon>
    </lineage>
</organism>
<keyword evidence="3" id="KW-1185">Reference proteome</keyword>
<protein>
    <submittedName>
        <fullName evidence="1">Hypothetical_protein</fullName>
    </submittedName>
</protein>
<dbReference type="Proteomes" id="UP001642409">
    <property type="component" value="Unassembled WGS sequence"/>
</dbReference>
<comment type="caution">
    <text evidence="1">The sequence shown here is derived from an EMBL/GenBank/DDBJ whole genome shotgun (WGS) entry which is preliminary data.</text>
</comment>
<gene>
    <name evidence="1" type="ORF">HINF_LOCUS9176</name>
    <name evidence="2" type="ORF">HINF_LOCUS9183</name>
</gene>
<reference evidence="1 3" key="1">
    <citation type="submission" date="2024-07" db="EMBL/GenBank/DDBJ databases">
        <authorList>
            <person name="Akdeniz Z."/>
        </authorList>
    </citation>
    <scope>NUCLEOTIDE SEQUENCE [LARGE SCALE GENOMIC DNA]</scope>
</reference>
<dbReference type="EMBL" id="CAXDID020000019">
    <property type="protein sequence ID" value="CAL5985942.1"/>
    <property type="molecule type" value="Genomic_DNA"/>
</dbReference>
<evidence type="ECO:0000313" key="3">
    <source>
        <dbReference type="Proteomes" id="UP001642409"/>
    </source>
</evidence>
<sequence>MTKKKQKCKNYKAQFLDPIHEQKEADEQILHSPKRLQNISVQIDSNSCDLFWDQSSRVNVLMTKIQIVNGSKNYKSISIETRNTSVQSTSNSSFFDIFKDDVFK</sequence>
<name>A0ABP1H7P9_9EUKA</name>
<dbReference type="EMBL" id="CAXDID020000019">
    <property type="protein sequence ID" value="CAL5985956.1"/>
    <property type="molecule type" value="Genomic_DNA"/>
</dbReference>
<evidence type="ECO:0000313" key="2">
    <source>
        <dbReference type="EMBL" id="CAL5985956.1"/>
    </source>
</evidence>
<evidence type="ECO:0000313" key="1">
    <source>
        <dbReference type="EMBL" id="CAL5985942.1"/>
    </source>
</evidence>